<dbReference type="InterPro" id="IPR038765">
    <property type="entry name" value="Papain-like_cys_pep_sf"/>
</dbReference>
<name>X0S0F1_9ZZZZ</name>
<accession>X0S0F1</accession>
<dbReference type="SMART" id="SM00460">
    <property type="entry name" value="TGc"/>
    <property type="match status" value="1"/>
</dbReference>
<comment type="caution">
    <text evidence="2">The sequence shown here is derived from an EMBL/GenBank/DDBJ whole genome shotgun (WGS) entry which is preliminary data.</text>
</comment>
<dbReference type="PANTHER" id="PTHR33490:SF3">
    <property type="entry name" value="CONSERVED INTEGRAL MEMBRANE PROTEIN"/>
    <property type="match status" value="1"/>
</dbReference>
<dbReference type="InterPro" id="IPR002931">
    <property type="entry name" value="Transglutaminase-like"/>
</dbReference>
<organism evidence="2">
    <name type="scientific">marine sediment metagenome</name>
    <dbReference type="NCBI Taxonomy" id="412755"/>
    <lineage>
        <taxon>unclassified sequences</taxon>
        <taxon>metagenomes</taxon>
        <taxon>ecological metagenomes</taxon>
    </lineage>
</organism>
<dbReference type="EMBL" id="BARS01009430">
    <property type="protein sequence ID" value="GAF74539.1"/>
    <property type="molecule type" value="Genomic_DNA"/>
</dbReference>
<dbReference type="Gene3D" id="3.10.620.30">
    <property type="match status" value="1"/>
</dbReference>
<protein>
    <recommendedName>
        <fullName evidence="1">Transglutaminase-like domain-containing protein</fullName>
    </recommendedName>
</protein>
<reference evidence="2" key="1">
    <citation type="journal article" date="2014" name="Front. Microbiol.">
        <title>High frequency of phylogenetically diverse reductive dehalogenase-homologous genes in deep subseafloor sedimentary metagenomes.</title>
        <authorList>
            <person name="Kawai M."/>
            <person name="Futagami T."/>
            <person name="Toyoda A."/>
            <person name="Takaki Y."/>
            <person name="Nishi S."/>
            <person name="Hori S."/>
            <person name="Arai W."/>
            <person name="Tsubouchi T."/>
            <person name="Morono Y."/>
            <person name="Uchiyama I."/>
            <person name="Ito T."/>
            <person name="Fujiyama A."/>
            <person name="Inagaki F."/>
            <person name="Takami H."/>
        </authorList>
    </citation>
    <scope>NUCLEOTIDE SEQUENCE</scope>
    <source>
        <strain evidence="2">Expedition CK06-06</strain>
    </source>
</reference>
<feature type="domain" description="Transglutaminase-like" evidence="1">
    <location>
        <begin position="71"/>
        <end position="143"/>
    </location>
</feature>
<dbReference type="Pfam" id="PF01841">
    <property type="entry name" value="Transglut_core"/>
    <property type="match status" value="1"/>
</dbReference>
<evidence type="ECO:0000313" key="2">
    <source>
        <dbReference type="EMBL" id="GAF74539.1"/>
    </source>
</evidence>
<gene>
    <name evidence="2" type="ORF">S01H1_17738</name>
</gene>
<evidence type="ECO:0000259" key="1">
    <source>
        <dbReference type="SMART" id="SM00460"/>
    </source>
</evidence>
<dbReference type="PANTHER" id="PTHR33490">
    <property type="entry name" value="BLR5614 PROTEIN-RELATED"/>
    <property type="match status" value="1"/>
</dbReference>
<proteinExistence type="predicted"/>
<dbReference type="AlphaFoldDB" id="X0S0F1"/>
<dbReference type="SUPFAM" id="SSF54001">
    <property type="entry name" value="Cysteine proteinases"/>
    <property type="match status" value="1"/>
</dbReference>
<sequence length="226" mass="26130">MITKESEEYLRPTLPFDCDNESIRQEAKDLTKDDEKVADKAKSLFYFVRDEIRFIPLLPVDHLESYRASKILHTGGGMCIQKAVLLTALARAAGIPARVHFVDIRNHRVPDKVKDLLRTDLFPYHGYDQIYIEGKWIKATPTFELKVCQENRLMPVEFDGKHDAMLPSHDLDGNPHIEYLQDHGCYENLPLDEIYDAWSQAYSMGSREKLHRFIEAQDAQGKVHET</sequence>